<evidence type="ECO:0000256" key="12">
    <source>
        <dbReference type="ARBA" id="ARBA00031464"/>
    </source>
</evidence>
<accession>A0AA86J126</accession>
<dbReference type="SUPFAM" id="SSF52540">
    <property type="entry name" value="P-loop containing nucleoside triphosphate hydrolases"/>
    <property type="match status" value="1"/>
</dbReference>
<dbReference type="CDD" id="cd02027">
    <property type="entry name" value="APSK"/>
    <property type="match status" value="1"/>
</dbReference>
<dbReference type="GO" id="GO:0004020">
    <property type="term" value="F:adenylylsulfate kinase activity"/>
    <property type="evidence" value="ECO:0007669"/>
    <property type="project" value="UniProtKB-UniRule"/>
</dbReference>
<dbReference type="InterPro" id="IPR027417">
    <property type="entry name" value="P-loop_NTPase"/>
</dbReference>
<evidence type="ECO:0000256" key="6">
    <source>
        <dbReference type="ARBA" id="ARBA00022679"/>
    </source>
</evidence>
<evidence type="ECO:0000256" key="5">
    <source>
        <dbReference type="ARBA" id="ARBA00012121"/>
    </source>
</evidence>
<evidence type="ECO:0000256" key="10">
    <source>
        <dbReference type="ARBA" id="ARBA00029724"/>
    </source>
</evidence>
<feature type="domain" description="APS kinase" evidence="15">
    <location>
        <begin position="131"/>
        <end position="280"/>
    </location>
</feature>
<gene>
    <name evidence="13" type="primary">cysC</name>
    <name evidence="16" type="ORF">RGQ30_02600</name>
</gene>
<dbReference type="NCBIfam" id="TIGR00455">
    <property type="entry name" value="apsK"/>
    <property type="match status" value="1"/>
</dbReference>
<evidence type="ECO:0000256" key="4">
    <source>
        <dbReference type="ARBA" id="ARBA00007008"/>
    </source>
</evidence>
<comment type="pathway">
    <text evidence="3 13 14">Sulfur metabolism; hydrogen sulfide biosynthesis; sulfite from sulfate: step 2/3.</text>
</comment>
<evidence type="ECO:0000256" key="1">
    <source>
        <dbReference type="ARBA" id="ARBA00001823"/>
    </source>
</evidence>
<dbReference type="Pfam" id="PF01583">
    <property type="entry name" value="APS_kinase"/>
    <property type="match status" value="1"/>
</dbReference>
<keyword evidence="8 13" id="KW-0418">Kinase</keyword>
<dbReference type="InterPro" id="IPR002891">
    <property type="entry name" value="APS"/>
</dbReference>
<dbReference type="FunFam" id="3.40.50.300:FF:000212">
    <property type="entry name" value="Adenylyl-sulfate kinase"/>
    <property type="match status" value="1"/>
</dbReference>
<dbReference type="RefSeq" id="WP_130558702.1">
    <property type="nucleotide sequence ID" value="NZ_AP028947.1"/>
</dbReference>
<keyword evidence="17" id="KW-1185">Reference proteome</keyword>
<comment type="function">
    <text evidence="2 13 14">Catalyzes the synthesis of activated sulfate.</text>
</comment>
<evidence type="ECO:0000256" key="7">
    <source>
        <dbReference type="ARBA" id="ARBA00022741"/>
    </source>
</evidence>
<feature type="binding site" evidence="13">
    <location>
        <begin position="139"/>
        <end position="146"/>
    </location>
    <ligand>
        <name>ATP</name>
        <dbReference type="ChEBI" id="CHEBI:30616"/>
    </ligand>
</feature>
<protein>
    <recommendedName>
        <fullName evidence="5 13">Adenylyl-sulfate kinase</fullName>
        <ecNumber evidence="5 13">2.7.1.25</ecNumber>
    </recommendedName>
    <alternativeName>
        <fullName evidence="11 13">APS kinase</fullName>
    </alternativeName>
    <alternativeName>
        <fullName evidence="12 13">ATP adenosine-5'-phosphosulfate 3'-phosphotransferase</fullName>
    </alternativeName>
    <alternativeName>
        <fullName evidence="10 13">Adenosine-5'-phosphosulfate kinase</fullName>
    </alternativeName>
</protein>
<dbReference type="Proteomes" id="UP001329151">
    <property type="component" value="Chromosome"/>
</dbReference>
<dbReference type="Gene3D" id="3.40.50.300">
    <property type="entry name" value="P-loop containing nucleotide triphosphate hydrolases"/>
    <property type="match status" value="1"/>
</dbReference>
<dbReference type="KEGG" id="lto:RGQ30_02600"/>
<dbReference type="PANTHER" id="PTHR11055">
    <property type="entry name" value="BIFUNCTIONAL 3'-PHOSPHOADENOSINE 5'-PHOSPHOSULFATE SYNTHASE"/>
    <property type="match status" value="1"/>
</dbReference>
<dbReference type="EC" id="2.7.1.25" evidence="5 13"/>
<keyword evidence="6 13" id="KW-0808">Transferase</keyword>
<evidence type="ECO:0000313" key="16">
    <source>
        <dbReference type="EMBL" id="BET24759.1"/>
    </source>
</evidence>
<dbReference type="AlphaFoldDB" id="A0AA86J126"/>
<keyword evidence="7 13" id="KW-0547">Nucleotide-binding</keyword>
<keyword evidence="13" id="KW-0597">Phosphoprotein</keyword>
<dbReference type="GO" id="GO:0005524">
    <property type="term" value="F:ATP binding"/>
    <property type="evidence" value="ECO:0007669"/>
    <property type="project" value="UniProtKB-UniRule"/>
</dbReference>
<evidence type="ECO:0000256" key="2">
    <source>
        <dbReference type="ARBA" id="ARBA00002632"/>
    </source>
</evidence>
<sequence length="303" mass="34115">MLIDQFEGEIAWKYRQPMIVGRVYKAKAGTKPTLFQCTITELKYLEGQDGTTRLAAKTLLDGQKGVVNLQLEPGFESNLDVVGLPIELLEMDSEESLASCTLHFPLRRSSNIRWQAMSINREARETMMQQKGKCIWFTGLSGSGKSTIASAFEQHLFQQGRFTMTLDGDNVRHGLNKDLGFTETDRVENIRRVAEVSKLMVEAGLVVLVSFISPFRAERKMARDLFAPGDFLEVFVDTPLEECERRDVKGLYAKARRGEIKNFTGIDSAYEPPLEPEIRLPTLELSTEDCCKHLSLLLSKGQA</sequence>
<proteinExistence type="inferred from homology"/>
<evidence type="ECO:0000256" key="9">
    <source>
        <dbReference type="ARBA" id="ARBA00022840"/>
    </source>
</evidence>
<dbReference type="HAMAP" id="MF_00065">
    <property type="entry name" value="Adenylyl_sulf_kinase"/>
    <property type="match status" value="1"/>
</dbReference>
<organism evidence="16 17">
    <name type="scientific">Limnobacter thiooxidans</name>
    <dbReference type="NCBI Taxonomy" id="131080"/>
    <lineage>
        <taxon>Bacteria</taxon>
        <taxon>Pseudomonadati</taxon>
        <taxon>Pseudomonadota</taxon>
        <taxon>Betaproteobacteria</taxon>
        <taxon>Burkholderiales</taxon>
        <taxon>Burkholderiaceae</taxon>
        <taxon>Limnobacter</taxon>
    </lineage>
</organism>
<keyword evidence="9 13" id="KW-0067">ATP-binding</keyword>
<evidence type="ECO:0000256" key="11">
    <source>
        <dbReference type="ARBA" id="ARBA00031393"/>
    </source>
</evidence>
<dbReference type="PANTHER" id="PTHR11055:SF1">
    <property type="entry name" value="PAPS SYNTHETASE, ISOFORM D"/>
    <property type="match status" value="1"/>
</dbReference>
<evidence type="ECO:0000256" key="13">
    <source>
        <dbReference type="HAMAP-Rule" id="MF_00065"/>
    </source>
</evidence>
<dbReference type="GO" id="GO:0070814">
    <property type="term" value="P:hydrogen sulfide biosynthetic process"/>
    <property type="evidence" value="ECO:0007669"/>
    <property type="project" value="UniProtKB-UniRule"/>
</dbReference>
<evidence type="ECO:0000256" key="3">
    <source>
        <dbReference type="ARBA" id="ARBA00004806"/>
    </source>
</evidence>
<dbReference type="EMBL" id="AP028947">
    <property type="protein sequence ID" value="BET24759.1"/>
    <property type="molecule type" value="Genomic_DNA"/>
</dbReference>
<reference evidence="16 17" key="1">
    <citation type="submission" date="2023-10" db="EMBL/GenBank/DDBJ databases">
        <title>Complete Genome Sequence of Limnobacter thiooxidans CS-K2T, Isolated from freshwater lake sediments in Bavaria, Germany.</title>
        <authorList>
            <person name="Naruki M."/>
            <person name="Watanabe A."/>
            <person name="Warashina T."/>
            <person name="Morita T."/>
            <person name="Arakawa K."/>
        </authorList>
    </citation>
    <scope>NUCLEOTIDE SEQUENCE [LARGE SCALE GENOMIC DNA]</scope>
    <source>
        <strain evidence="16 17">CS-K2</strain>
    </source>
</reference>
<evidence type="ECO:0000256" key="8">
    <source>
        <dbReference type="ARBA" id="ARBA00022777"/>
    </source>
</evidence>
<evidence type="ECO:0000256" key="14">
    <source>
        <dbReference type="RuleBase" id="RU004347"/>
    </source>
</evidence>
<dbReference type="GO" id="GO:0000103">
    <property type="term" value="P:sulfate assimilation"/>
    <property type="evidence" value="ECO:0007669"/>
    <property type="project" value="UniProtKB-UniRule"/>
</dbReference>
<evidence type="ECO:0000259" key="15">
    <source>
        <dbReference type="Pfam" id="PF01583"/>
    </source>
</evidence>
<evidence type="ECO:0000313" key="17">
    <source>
        <dbReference type="Proteomes" id="UP001329151"/>
    </source>
</evidence>
<comment type="similarity">
    <text evidence="4 13 14">Belongs to the APS kinase family.</text>
</comment>
<comment type="catalytic activity">
    <reaction evidence="1 13 14">
        <text>adenosine 5'-phosphosulfate + ATP = 3'-phosphoadenylyl sulfate + ADP + H(+)</text>
        <dbReference type="Rhea" id="RHEA:24152"/>
        <dbReference type="ChEBI" id="CHEBI:15378"/>
        <dbReference type="ChEBI" id="CHEBI:30616"/>
        <dbReference type="ChEBI" id="CHEBI:58243"/>
        <dbReference type="ChEBI" id="CHEBI:58339"/>
        <dbReference type="ChEBI" id="CHEBI:456216"/>
        <dbReference type="EC" id="2.7.1.25"/>
    </reaction>
</comment>
<feature type="active site" description="Phosphoserine intermediate" evidence="13">
    <location>
        <position position="213"/>
    </location>
</feature>
<dbReference type="InterPro" id="IPR059117">
    <property type="entry name" value="APS_kinase_dom"/>
</dbReference>
<dbReference type="NCBIfam" id="NF003013">
    <property type="entry name" value="PRK03846.1"/>
    <property type="match status" value="1"/>
</dbReference>
<name>A0AA86J126_9BURK</name>